<sequence>MASTVPHPAADAIGDSPDAHSEKSDGYRPHIHWSDMSWDERRLPGMATIHLQHVDRALQSMGAISEVLTRAFHAQYDDSGELDGALLSATTQEGLHLALHCLWTQATVTMAELRNDELECWGKAVRR</sequence>
<accession>A0AB34TLX1</accession>
<evidence type="ECO:0000313" key="2">
    <source>
        <dbReference type="EMBL" id="KOO84179.1"/>
    </source>
</evidence>
<name>A0AB34TLX1_STEMA</name>
<reference evidence="2 3" key="1">
    <citation type="journal article" date="2015" name="Antimicrob. Agents Chemother.">
        <title>Whole-Genome Sequencing Identifies Emergence of a Quinolone Resistance Mutation in a Case of Stenotrophomonas maltophilia Bacteremia.</title>
        <authorList>
            <person name="Pak T.R."/>
            <person name="Altman D.R."/>
            <person name="Attie O."/>
            <person name="Sebra R."/>
            <person name="Hamula C.L."/>
            <person name="Lewis M."/>
            <person name="Deikus G."/>
            <person name="Newman L.C."/>
            <person name="Fang G."/>
            <person name="Hand J."/>
            <person name="Papel G."/>
            <person name="Wallach F."/>
            <person name="Schadt E.E."/>
            <person name="Huprikar S."/>
            <person name="van Bakel H."/>
            <person name="Kasarskis A."/>
            <person name="Bashir A."/>
        </authorList>
    </citation>
    <scope>NUCLEOTIDE SEQUENCE [LARGE SCALE GENOMIC DNA]</scope>
    <source>
        <strain evidence="2 3">ISMMS6</strain>
    </source>
</reference>
<dbReference type="AlphaFoldDB" id="A0AB34TLX1"/>
<dbReference type="Proteomes" id="UP000037632">
    <property type="component" value="Unassembled WGS sequence"/>
</dbReference>
<evidence type="ECO:0000256" key="1">
    <source>
        <dbReference type="SAM" id="MobiDB-lite"/>
    </source>
</evidence>
<feature type="compositionally biased region" description="Basic and acidic residues" evidence="1">
    <location>
        <begin position="17"/>
        <end position="28"/>
    </location>
</feature>
<organism evidence="2 3">
    <name type="scientific">Stenotrophomonas maltophilia</name>
    <name type="common">Pseudomonas maltophilia</name>
    <name type="synonym">Xanthomonas maltophilia</name>
    <dbReference type="NCBI Taxonomy" id="40324"/>
    <lineage>
        <taxon>Bacteria</taxon>
        <taxon>Pseudomonadati</taxon>
        <taxon>Pseudomonadota</taxon>
        <taxon>Gammaproteobacteria</taxon>
        <taxon>Lysobacterales</taxon>
        <taxon>Lysobacteraceae</taxon>
        <taxon>Stenotrophomonas</taxon>
        <taxon>Stenotrophomonas maltophilia group</taxon>
    </lineage>
</organism>
<dbReference type="EMBL" id="JZIW01000001">
    <property type="protein sequence ID" value="KOO84179.1"/>
    <property type="molecule type" value="Genomic_DNA"/>
</dbReference>
<gene>
    <name evidence="2" type="ORF">VL23_13775</name>
</gene>
<comment type="caution">
    <text evidence="2">The sequence shown here is derived from an EMBL/GenBank/DDBJ whole genome shotgun (WGS) entry which is preliminary data.</text>
</comment>
<dbReference type="RefSeq" id="WP_053462329.1">
    <property type="nucleotide sequence ID" value="NZ_JZIW01000001.1"/>
</dbReference>
<protein>
    <submittedName>
        <fullName evidence="2">Uncharacterized protein</fullName>
    </submittedName>
</protein>
<proteinExistence type="predicted"/>
<feature type="region of interest" description="Disordered" evidence="1">
    <location>
        <begin position="1"/>
        <end position="28"/>
    </location>
</feature>
<evidence type="ECO:0000313" key="3">
    <source>
        <dbReference type="Proteomes" id="UP000037632"/>
    </source>
</evidence>